<dbReference type="EMBL" id="DVIT01000028">
    <property type="protein sequence ID" value="HIS47472.1"/>
    <property type="molecule type" value="Genomic_DNA"/>
</dbReference>
<dbReference type="InterPro" id="IPR017853">
    <property type="entry name" value="GH"/>
</dbReference>
<dbReference type="Pfam" id="PF22369">
    <property type="entry name" value="GLMA_2nd"/>
    <property type="match status" value="1"/>
</dbReference>
<evidence type="ECO:0000256" key="1">
    <source>
        <dbReference type="ARBA" id="ARBA00009809"/>
    </source>
</evidence>
<dbReference type="PRINTS" id="PR00742">
    <property type="entry name" value="GLHYDRLASE35"/>
</dbReference>
<reference evidence="5" key="2">
    <citation type="journal article" date="2021" name="PeerJ">
        <title>Extensive microbial diversity within the chicken gut microbiome revealed by metagenomics and culture.</title>
        <authorList>
            <person name="Gilroy R."/>
            <person name="Ravi A."/>
            <person name="Getino M."/>
            <person name="Pursley I."/>
            <person name="Horton D.L."/>
            <person name="Alikhan N.F."/>
            <person name="Baker D."/>
            <person name="Gharbi K."/>
            <person name="Hall N."/>
            <person name="Watson M."/>
            <person name="Adriaenssens E.M."/>
            <person name="Foster-Nyarko E."/>
            <person name="Jarju S."/>
            <person name="Secka A."/>
            <person name="Antonio M."/>
            <person name="Oren A."/>
            <person name="Chaudhuri R.R."/>
            <person name="La Ragione R."/>
            <person name="Hildebrand F."/>
            <person name="Pallen M.J."/>
        </authorList>
    </citation>
    <scope>NUCLEOTIDE SEQUENCE</scope>
    <source>
        <strain evidence="5">CHK178-757</strain>
    </source>
</reference>
<reference evidence="5" key="1">
    <citation type="submission" date="2020-10" db="EMBL/GenBank/DDBJ databases">
        <authorList>
            <person name="Gilroy R."/>
        </authorList>
    </citation>
    <scope>NUCLEOTIDE SEQUENCE</scope>
    <source>
        <strain evidence="5">CHK178-757</strain>
    </source>
</reference>
<sequence length="809" mass="91565">MVELKDRQICIDGRPELILAGEIHYFRLDKKDWQDRIDKLKAAGFNTVATYIPWICHEPEHGVFDLDGHTRPELDVEGFIQLCEQNDLYFIARPGPFIMAEMKNEGIPYWVAREYPDVRPVSWDGAVTQNTTLDYSNENFLKCAKDWYAQVMPILARHLQPNGGNIIGVQLDNEIGMISWCSNSPDLNDGVLNDFRTYLTRTWNAGELSQRYPFFNGDEEAFKSGVRSPEESYVLSLKQDLGHFMRRRFAQYVETLKDYAREHGVKDVPYLINIHGTGGGRGLTYMIGISQLYEAYTQSDEYLPGSDIYLGNLTMDNFQDLYLINAYMESVNRPNQPLASFEFECGDANYGEIYNARTDVSGVDFKARMCVAQGNKALNCYLFCGGKNYKVDGYNDGNSRIAFTGERHGFAAPVSPEGELNYTYDRMAQVMKLLGAMGDKLAVMQEERDDLWLGFIPDYYMTEYCYPKSEKEKKLQENIIRWRGQDGIERFSRTLLLNNFRFSAVNIQDQPVSPENVPTLAVFSSSYMDGKLQERLADYVRQGGNLILYGALPVMDMEGEDCTVLKDAMGIGEVGLCENHYGYFAALQPSGYIGDSAEVSIVSAETYAVEDCIPLLVTADTGKIAAFEKKIGNGKVLLMGSPYICHLENWKKMLASMGCRPALAHDEKYHGLFMTTMSNGEDERMLHVFNLDGFEKNARITLNGAPLFDGMHLRIPSREGLMLPLNMDIDGKKVIYSTAEIMSREKDAWVLRPTQLSDTILLAGTHIVAPSNDYDVYEDNGNTRVASRLDARTADRLILRFIPDARSHE</sequence>
<dbReference type="InterPro" id="IPR001944">
    <property type="entry name" value="Glycoside_Hdrlase_35"/>
</dbReference>
<dbReference type="Proteomes" id="UP000823927">
    <property type="component" value="Unassembled WGS sequence"/>
</dbReference>
<evidence type="ECO:0000313" key="6">
    <source>
        <dbReference type="Proteomes" id="UP000823927"/>
    </source>
</evidence>
<evidence type="ECO:0000259" key="4">
    <source>
        <dbReference type="Pfam" id="PF22369"/>
    </source>
</evidence>
<evidence type="ECO:0000313" key="5">
    <source>
        <dbReference type="EMBL" id="HIS47472.1"/>
    </source>
</evidence>
<comment type="caution">
    <text evidence="5">The sequence shown here is derived from an EMBL/GenBank/DDBJ whole genome shotgun (WGS) entry which is preliminary data.</text>
</comment>
<organism evidence="5 6">
    <name type="scientific">Candidatus Scybalocola faecigallinarum</name>
    <dbReference type="NCBI Taxonomy" id="2840941"/>
    <lineage>
        <taxon>Bacteria</taxon>
        <taxon>Bacillati</taxon>
        <taxon>Bacillota</taxon>
        <taxon>Clostridia</taxon>
        <taxon>Lachnospirales</taxon>
        <taxon>Lachnospiraceae</taxon>
        <taxon>Lachnospiraceae incertae sedis</taxon>
        <taxon>Candidatus Scybalocola (ex Gilroy et al. 2021)</taxon>
    </lineage>
</organism>
<feature type="domain" description="GLMA-like second" evidence="4">
    <location>
        <begin position="476"/>
        <end position="574"/>
    </location>
</feature>
<dbReference type="Gene3D" id="3.40.50.880">
    <property type="match status" value="1"/>
</dbReference>
<dbReference type="Gene3D" id="3.20.20.80">
    <property type="entry name" value="Glycosidases"/>
    <property type="match status" value="1"/>
</dbReference>
<name>A0A9D1JQR7_9FIRM</name>
<accession>A0A9D1JQR7</accession>
<dbReference type="InterPro" id="IPR054746">
    <property type="entry name" value="GLMA-like_second"/>
</dbReference>
<dbReference type="PANTHER" id="PTHR23421">
    <property type="entry name" value="BETA-GALACTOSIDASE RELATED"/>
    <property type="match status" value="1"/>
</dbReference>
<comment type="similarity">
    <text evidence="1 2">Belongs to the glycosyl hydrolase 35 family.</text>
</comment>
<proteinExistence type="inferred from homology"/>
<dbReference type="InterPro" id="IPR031330">
    <property type="entry name" value="Gly_Hdrlase_35_cat"/>
</dbReference>
<protein>
    <submittedName>
        <fullName evidence="5">Beta-galactosidase</fullName>
    </submittedName>
</protein>
<dbReference type="SUPFAM" id="SSF51445">
    <property type="entry name" value="(Trans)glycosidases"/>
    <property type="match status" value="1"/>
</dbReference>
<gene>
    <name evidence="5" type="ORF">IAB46_07965</name>
</gene>
<dbReference type="GO" id="GO:0004553">
    <property type="term" value="F:hydrolase activity, hydrolyzing O-glycosyl compounds"/>
    <property type="evidence" value="ECO:0007669"/>
    <property type="project" value="InterPro"/>
</dbReference>
<dbReference type="Pfam" id="PF01301">
    <property type="entry name" value="Glyco_hydro_35"/>
    <property type="match status" value="1"/>
</dbReference>
<evidence type="ECO:0000256" key="2">
    <source>
        <dbReference type="RuleBase" id="RU003679"/>
    </source>
</evidence>
<evidence type="ECO:0000259" key="3">
    <source>
        <dbReference type="Pfam" id="PF01301"/>
    </source>
</evidence>
<dbReference type="GO" id="GO:0005975">
    <property type="term" value="P:carbohydrate metabolic process"/>
    <property type="evidence" value="ECO:0007669"/>
    <property type="project" value="InterPro"/>
</dbReference>
<dbReference type="AlphaFoldDB" id="A0A9D1JQR7"/>
<dbReference type="InterPro" id="IPR029062">
    <property type="entry name" value="Class_I_gatase-like"/>
</dbReference>
<feature type="domain" description="Glycoside hydrolase 35 catalytic" evidence="3">
    <location>
        <begin position="8"/>
        <end position="177"/>
    </location>
</feature>